<accession>A0A4Y2DCJ8</accession>
<dbReference type="AlphaFoldDB" id="A0A4Y2DCJ8"/>
<name>A0A4Y2DCJ8_ARAVE</name>
<evidence type="ECO:0000313" key="1">
    <source>
        <dbReference type="EMBL" id="GBM14440.1"/>
    </source>
</evidence>
<organism evidence="1 2">
    <name type="scientific">Araneus ventricosus</name>
    <name type="common">Orbweaver spider</name>
    <name type="synonym">Epeira ventricosa</name>
    <dbReference type="NCBI Taxonomy" id="182803"/>
    <lineage>
        <taxon>Eukaryota</taxon>
        <taxon>Metazoa</taxon>
        <taxon>Ecdysozoa</taxon>
        <taxon>Arthropoda</taxon>
        <taxon>Chelicerata</taxon>
        <taxon>Arachnida</taxon>
        <taxon>Araneae</taxon>
        <taxon>Araneomorphae</taxon>
        <taxon>Entelegynae</taxon>
        <taxon>Araneoidea</taxon>
        <taxon>Araneidae</taxon>
        <taxon>Araneus</taxon>
    </lineage>
</organism>
<sequence length="99" mass="11152">MSRRGKRHLERLGIIRLIGYGYAYKRCAARPLHSAAPYARCISASSAFVQSAILLPSVYEMKSLFGDPSHVQRHRPHLQAFVTYMIPNRQGVPSPSRSL</sequence>
<protein>
    <submittedName>
        <fullName evidence="1">Uncharacterized protein</fullName>
    </submittedName>
</protein>
<proteinExistence type="predicted"/>
<reference evidence="1 2" key="1">
    <citation type="journal article" date="2019" name="Sci. Rep.">
        <title>Orb-weaving spider Araneus ventricosus genome elucidates the spidroin gene catalogue.</title>
        <authorList>
            <person name="Kono N."/>
            <person name="Nakamura H."/>
            <person name="Ohtoshi R."/>
            <person name="Moran D.A.P."/>
            <person name="Shinohara A."/>
            <person name="Yoshida Y."/>
            <person name="Fujiwara M."/>
            <person name="Mori M."/>
            <person name="Tomita M."/>
            <person name="Arakawa K."/>
        </authorList>
    </citation>
    <scope>NUCLEOTIDE SEQUENCE [LARGE SCALE GENOMIC DNA]</scope>
</reference>
<keyword evidence="2" id="KW-1185">Reference proteome</keyword>
<dbReference type="EMBL" id="BGPR01000343">
    <property type="protein sequence ID" value="GBM14440.1"/>
    <property type="molecule type" value="Genomic_DNA"/>
</dbReference>
<gene>
    <name evidence="1" type="ORF">AVEN_246600_1</name>
</gene>
<evidence type="ECO:0000313" key="2">
    <source>
        <dbReference type="Proteomes" id="UP000499080"/>
    </source>
</evidence>
<dbReference type="Proteomes" id="UP000499080">
    <property type="component" value="Unassembled WGS sequence"/>
</dbReference>
<comment type="caution">
    <text evidence="1">The sequence shown here is derived from an EMBL/GenBank/DDBJ whole genome shotgun (WGS) entry which is preliminary data.</text>
</comment>